<dbReference type="InterPro" id="IPR035940">
    <property type="entry name" value="CAP_sf"/>
</dbReference>
<evidence type="ECO:0000313" key="2">
    <source>
        <dbReference type="EMBL" id="EYC26840.1"/>
    </source>
</evidence>
<comment type="caution">
    <text evidence="2">The sequence shown here is derived from an EMBL/GenBank/DDBJ whole genome shotgun (WGS) entry which is preliminary data.</text>
</comment>
<sequence>MLEEEAEKVVEKCDDKATGPAELSMVIKKTKLTTCNPHPLFKEAIDGTDGWWSVVTTHGESGKEIVNSAELQSFATLANAEATRIGCAQKNCDGSLVMACMVYGKAPAVGKPIYKVGKACSGHSDCDTYAGSKCGKDGLCIAGYPDPNKKPEPEPEPPTEKPPTTQGSSEGSSQEPPTESTSQPGYLHPVDFRLITVCDLLHLHFALFLVKTPHLRQEMNTWMD</sequence>
<keyword evidence="3" id="KW-1185">Reference proteome</keyword>
<dbReference type="OrthoDB" id="5847754at2759"/>
<feature type="compositionally biased region" description="Polar residues" evidence="1">
    <location>
        <begin position="166"/>
        <end position="184"/>
    </location>
</feature>
<dbReference type="Proteomes" id="UP000024635">
    <property type="component" value="Unassembled WGS sequence"/>
</dbReference>
<feature type="region of interest" description="Disordered" evidence="1">
    <location>
        <begin position="145"/>
        <end position="185"/>
    </location>
</feature>
<evidence type="ECO:0000313" key="3">
    <source>
        <dbReference type="Proteomes" id="UP000024635"/>
    </source>
</evidence>
<name>A0A016VHD5_9BILA</name>
<evidence type="ECO:0008006" key="4">
    <source>
        <dbReference type="Google" id="ProtNLM"/>
    </source>
</evidence>
<dbReference type="Gene3D" id="3.40.33.10">
    <property type="entry name" value="CAP"/>
    <property type="match status" value="1"/>
</dbReference>
<gene>
    <name evidence="2" type="primary">Acey_s0010.g991</name>
    <name evidence="2" type="ORF">Y032_0010g991</name>
</gene>
<accession>A0A016VHD5</accession>
<dbReference type="EMBL" id="JARK01001346">
    <property type="protein sequence ID" value="EYC26840.1"/>
    <property type="molecule type" value="Genomic_DNA"/>
</dbReference>
<organism evidence="2 3">
    <name type="scientific">Ancylostoma ceylanicum</name>
    <dbReference type="NCBI Taxonomy" id="53326"/>
    <lineage>
        <taxon>Eukaryota</taxon>
        <taxon>Metazoa</taxon>
        <taxon>Ecdysozoa</taxon>
        <taxon>Nematoda</taxon>
        <taxon>Chromadorea</taxon>
        <taxon>Rhabditida</taxon>
        <taxon>Rhabditina</taxon>
        <taxon>Rhabditomorpha</taxon>
        <taxon>Strongyloidea</taxon>
        <taxon>Ancylostomatidae</taxon>
        <taxon>Ancylostomatinae</taxon>
        <taxon>Ancylostoma</taxon>
    </lineage>
</organism>
<dbReference type="STRING" id="53326.A0A016VHD5"/>
<proteinExistence type="predicted"/>
<dbReference type="SUPFAM" id="SSF55797">
    <property type="entry name" value="PR-1-like"/>
    <property type="match status" value="1"/>
</dbReference>
<reference evidence="3" key="1">
    <citation type="journal article" date="2015" name="Nat. Genet.">
        <title>The genome and transcriptome of the zoonotic hookworm Ancylostoma ceylanicum identify infection-specific gene families.</title>
        <authorList>
            <person name="Schwarz E.M."/>
            <person name="Hu Y."/>
            <person name="Antoshechkin I."/>
            <person name="Miller M.M."/>
            <person name="Sternberg P.W."/>
            <person name="Aroian R.V."/>
        </authorList>
    </citation>
    <scope>NUCLEOTIDE SEQUENCE</scope>
    <source>
        <strain evidence="3">HY135</strain>
    </source>
</reference>
<evidence type="ECO:0000256" key="1">
    <source>
        <dbReference type="SAM" id="MobiDB-lite"/>
    </source>
</evidence>
<dbReference type="AlphaFoldDB" id="A0A016VHD5"/>
<protein>
    <recommendedName>
        <fullName evidence="4">SCP domain-containing protein</fullName>
    </recommendedName>
</protein>